<dbReference type="Pfam" id="PF00015">
    <property type="entry name" value="MCPsignal"/>
    <property type="match status" value="1"/>
</dbReference>
<dbReference type="PROSITE" id="PS50111">
    <property type="entry name" value="CHEMOTAXIS_TRANSDUC_2"/>
    <property type="match status" value="1"/>
</dbReference>
<dbReference type="RefSeq" id="WP_045979450.1">
    <property type="nucleotide sequence ID" value="NZ_JXXY01000007.1"/>
</dbReference>
<accession>A0A0F4PYE2</accession>
<dbReference type="OrthoDB" id="2489132at2"/>
<keyword evidence="3 8" id="KW-1133">Transmembrane helix</keyword>
<evidence type="ECO:0000256" key="7">
    <source>
        <dbReference type="PROSITE-ProRule" id="PRU00284"/>
    </source>
</evidence>
<dbReference type="Proteomes" id="UP000033664">
    <property type="component" value="Unassembled WGS sequence"/>
</dbReference>
<evidence type="ECO:0000256" key="2">
    <source>
        <dbReference type="ARBA" id="ARBA00022692"/>
    </source>
</evidence>
<keyword evidence="11" id="KW-1185">Reference proteome</keyword>
<proteinExistence type="inferred from homology"/>
<dbReference type="SMART" id="SM00283">
    <property type="entry name" value="MA"/>
    <property type="match status" value="1"/>
</dbReference>
<dbReference type="eggNOG" id="COG0840">
    <property type="taxonomic scope" value="Bacteria"/>
</dbReference>
<reference evidence="10 11" key="1">
    <citation type="journal article" date="2015" name="BMC Genomics">
        <title>Genome mining reveals unlocked bioactive potential of marine Gram-negative bacteria.</title>
        <authorList>
            <person name="Machado H."/>
            <person name="Sonnenschein E.C."/>
            <person name="Melchiorsen J."/>
            <person name="Gram L."/>
        </authorList>
    </citation>
    <scope>NUCLEOTIDE SEQUENCE [LARGE SCALE GENOMIC DNA]</scope>
    <source>
        <strain evidence="10 11">S3137</strain>
    </source>
</reference>
<dbReference type="GO" id="GO:0004888">
    <property type="term" value="F:transmembrane signaling receptor activity"/>
    <property type="evidence" value="ECO:0007669"/>
    <property type="project" value="InterPro"/>
</dbReference>
<protein>
    <recommendedName>
        <fullName evidence="9">Methyl-accepting transducer domain-containing protein</fullName>
    </recommendedName>
</protein>
<dbReference type="InterPro" id="IPR004090">
    <property type="entry name" value="Chemotax_Me-accpt_rcpt"/>
</dbReference>
<comment type="subcellular location">
    <subcellularLocation>
        <location evidence="1">Membrane</location>
        <topology evidence="1">Multi-pass membrane protein</topology>
    </subcellularLocation>
</comment>
<name>A0A0F4PYE2_9GAMM</name>
<dbReference type="GeneID" id="58228967"/>
<evidence type="ECO:0000256" key="8">
    <source>
        <dbReference type="SAM" id="Phobius"/>
    </source>
</evidence>
<dbReference type="GO" id="GO:0007165">
    <property type="term" value="P:signal transduction"/>
    <property type="evidence" value="ECO:0007669"/>
    <property type="project" value="UniProtKB-KW"/>
</dbReference>
<organism evidence="10 11">
    <name type="scientific">Pseudoalteromonas ruthenica</name>
    <dbReference type="NCBI Taxonomy" id="151081"/>
    <lineage>
        <taxon>Bacteria</taxon>
        <taxon>Pseudomonadati</taxon>
        <taxon>Pseudomonadota</taxon>
        <taxon>Gammaproteobacteria</taxon>
        <taxon>Alteromonadales</taxon>
        <taxon>Pseudoalteromonadaceae</taxon>
        <taxon>Pseudoalteromonas</taxon>
    </lineage>
</organism>
<dbReference type="GO" id="GO:0016020">
    <property type="term" value="C:membrane"/>
    <property type="evidence" value="ECO:0007669"/>
    <property type="project" value="UniProtKB-SubCell"/>
</dbReference>
<keyword evidence="2 8" id="KW-0812">Transmembrane</keyword>
<evidence type="ECO:0000259" key="9">
    <source>
        <dbReference type="PROSITE" id="PS50111"/>
    </source>
</evidence>
<comment type="similarity">
    <text evidence="6">Belongs to the methyl-accepting chemotaxis (MCP) protein family.</text>
</comment>
<evidence type="ECO:0000256" key="3">
    <source>
        <dbReference type="ARBA" id="ARBA00022989"/>
    </source>
</evidence>
<dbReference type="PANTHER" id="PTHR32089">
    <property type="entry name" value="METHYL-ACCEPTING CHEMOTAXIS PROTEIN MCPB"/>
    <property type="match status" value="1"/>
</dbReference>
<feature type="transmembrane region" description="Helical" evidence="8">
    <location>
        <begin position="78"/>
        <end position="95"/>
    </location>
</feature>
<feature type="domain" description="Methyl-accepting transducer" evidence="9">
    <location>
        <begin position="217"/>
        <end position="453"/>
    </location>
</feature>
<evidence type="ECO:0000256" key="4">
    <source>
        <dbReference type="ARBA" id="ARBA00023136"/>
    </source>
</evidence>
<evidence type="ECO:0000256" key="6">
    <source>
        <dbReference type="ARBA" id="ARBA00029447"/>
    </source>
</evidence>
<keyword evidence="4 8" id="KW-0472">Membrane</keyword>
<sequence length="490" mass="53876">MVKSSSLFISLFIILTVESLALGLYYDNIGQGLVISFIIASLPIYLLKSAPQSRLTHHVSAAALMMFSFLHIHQAYGLIEVHFEIFIFMAILVIFKNWRIFITALLLVAAHHISFYFMQTGDVGVYVFDPQRLAFSTVLIHAVYATAEALIAAYIAHMLYQEYQGGKALESAIEKIARDPMKLDLSVRVDAKGSNALAQFNTLLDQLSSVVDSVHKEQQALIQGATKVAELQQLLTQNAEHKQTQNNLISQAGEQVSDGFSQVQSQSEHVADQYAMISTQLQGAMKEVHETDAQSHALAQMLDTTQQQLKDLESSCALISNLLNDINAIAEQTNLLALNAAIEAARAGEQGRGFAVVADEVRSLANTSKQATDKIAHTLKELVANSDKSTTSMGHCIDKVNIVEQLSSSVLEAISAVEQTMIVIKDDSDNVKEIVLQQASNTQQIAQQSVHVRELSEKDSINIHQLDEQVANMLNALDSLKAQVSRFVQR</sequence>
<gene>
    <name evidence="10" type="ORF">TW72_10735</name>
</gene>
<feature type="transmembrane region" description="Helical" evidence="8">
    <location>
        <begin position="138"/>
        <end position="160"/>
    </location>
</feature>
<dbReference type="PATRIC" id="fig|151081.8.peg.1988"/>
<comment type="caution">
    <text evidence="10">The sequence shown here is derived from an EMBL/GenBank/DDBJ whole genome shotgun (WGS) entry which is preliminary data.</text>
</comment>
<evidence type="ECO:0000313" key="10">
    <source>
        <dbReference type="EMBL" id="KJY99336.1"/>
    </source>
</evidence>
<dbReference type="InterPro" id="IPR004089">
    <property type="entry name" value="MCPsignal_dom"/>
</dbReference>
<evidence type="ECO:0000256" key="1">
    <source>
        <dbReference type="ARBA" id="ARBA00004141"/>
    </source>
</evidence>
<dbReference type="PANTHER" id="PTHR32089:SF119">
    <property type="entry name" value="METHYL-ACCEPTING CHEMOTAXIS PROTEIN CTPL"/>
    <property type="match status" value="1"/>
</dbReference>
<dbReference type="GO" id="GO:0006935">
    <property type="term" value="P:chemotaxis"/>
    <property type="evidence" value="ECO:0007669"/>
    <property type="project" value="InterPro"/>
</dbReference>
<dbReference type="PRINTS" id="PR00260">
    <property type="entry name" value="CHEMTRNSDUCR"/>
</dbReference>
<evidence type="ECO:0000313" key="11">
    <source>
        <dbReference type="Proteomes" id="UP000033664"/>
    </source>
</evidence>
<evidence type="ECO:0000256" key="5">
    <source>
        <dbReference type="ARBA" id="ARBA00023224"/>
    </source>
</evidence>
<dbReference type="AlphaFoldDB" id="A0A0F4PYE2"/>
<keyword evidence="5 7" id="KW-0807">Transducer</keyword>
<dbReference type="SUPFAM" id="SSF58104">
    <property type="entry name" value="Methyl-accepting chemotaxis protein (MCP) signaling domain"/>
    <property type="match status" value="1"/>
</dbReference>
<feature type="transmembrane region" description="Helical" evidence="8">
    <location>
        <begin position="100"/>
        <end position="118"/>
    </location>
</feature>
<dbReference type="EMBL" id="JXXZ01000008">
    <property type="protein sequence ID" value="KJY99336.1"/>
    <property type="molecule type" value="Genomic_DNA"/>
</dbReference>
<dbReference type="Gene3D" id="1.10.287.950">
    <property type="entry name" value="Methyl-accepting chemotaxis protein"/>
    <property type="match status" value="1"/>
</dbReference>